<evidence type="ECO:0000313" key="3">
    <source>
        <dbReference type="Proteomes" id="UP000689195"/>
    </source>
</evidence>
<keyword evidence="1" id="KW-0812">Transmembrane</keyword>
<accession>A0A8S1VJ00</accession>
<sequence>MIIFFLIIQKITMFKPEIKENDITLYPTQGEYFKFYINEILYLTSSLPELSSLTCNLNSQVPYVDLINTLQETYLTEGENFKSISSNITHFAALTYNNQVIIYEWINEILKQVGQTLNIDSSINCFSINLFLDSSILVDCYNNEQFSLMNIINAQSIIVYQAESYMPNSTEIQSIVNGTKNFIIYTQYFQNYSIISLFSEQFDNLSSFNSTFIDFDISNRINPYIYAINQQEIFQFYISEDYKFVQISNNTFIWCLKFTIINAYYNSKSFSQCDQIQVLCEVTKYNGPLLVFFGGCENSIIYQGQRSIDFSFQKVLQNNQFVIYSNYSDDKIRIYFYQEISSYQIEHIKNNSQLILNANNELFSFNKDIIVYKIQSPALIMNLTSQEIVQINENFKIKCHTRDFQKQFLFFIRVQVLSQNDTNIYVMFQPNLPQMQIISNNNNNIIVTFTGFSGQLLNYSLNSDEVFLNLQQTTFSNAGRLLQQYYLIKIISQYTQMGSFSLVGYNNQSLDFYYCQISIQGSTQSICQQQNSIEISINAFQLQIALSIYPQMMIVGLSDNNTIYLFKNNQEGQQISQLNYTFESQVSEFLINYNTIIIRILNQEIQIMSLNFTNTFILNQQVINSIFKNIKFNPIQIVQNTQLFSNFLYINNINNVIIVTIDQNNQPIPNSLIQVNYTIKQINLVNQQLILSYICDNGQNICFQVWNIENLPNFYYVKSLQRVNFDNNIIIQSDNLFFYVTFSNLTFYVYNPLLSYHMSLYYMNVLTSPIKCTLAFIFPQTTLYENSIIFYENSYYQLSNFQYYDLIYNLENLTSYYQKTYPQVIYNYFVTSALNQSAVQSTLNQSISFLVNFTMFQSVTIQQVHLNEYNLINTQNTKTKQLNSMMISIPMNLIIDRQVNSCKCIYPEYCSIDQSLRQTKNTQNFSLITSINNQFFALQNNSFIYIVNADFITLSNLSYDYLNFSECLSSTSNNYKLYSICQNNSSQYWLTFSLNSSGFVIQPQLIQLSETFSTIYKIRSLLNQYYILGNINYQAQQLYWINQTTNTSQQIFYFSDADSYCQDFSIGELTNTTIANTLSKTIIISSIIKYLIEEQNLELPALFYQLMQIDDQSITLTKQFSFQIQFCDQQYACQYVNIYPNNILILETDHNDVTLLIGNIDNSYIIELKVQVLQTQSIATVIQTIPNYGSQINLGNSFYQDGYLMQQFSYNYYYLVGFYNLNNLGIDNIFEPILMYNSFTSYSNQYAMIINKTNLYQNGISLSIYNQSIIQSYQINTWNISTVIFSSKNDINVSISCSNNFSEGIYNITFHLPPYFDLNFRKWIYAMLFIIVLLIVLFCYKIQQQRRKYQSIDYEIEL</sequence>
<keyword evidence="1" id="KW-1133">Transmembrane helix</keyword>
<keyword evidence="3" id="KW-1185">Reference proteome</keyword>
<comment type="caution">
    <text evidence="2">The sequence shown here is derived from an EMBL/GenBank/DDBJ whole genome shotgun (WGS) entry which is preliminary data.</text>
</comment>
<organism evidence="2 3">
    <name type="scientific">Paramecium pentaurelia</name>
    <dbReference type="NCBI Taxonomy" id="43138"/>
    <lineage>
        <taxon>Eukaryota</taxon>
        <taxon>Sar</taxon>
        <taxon>Alveolata</taxon>
        <taxon>Ciliophora</taxon>
        <taxon>Intramacronucleata</taxon>
        <taxon>Oligohymenophorea</taxon>
        <taxon>Peniculida</taxon>
        <taxon>Parameciidae</taxon>
        <taxon>Paramecium</taxon>
    </lineage>
</organism>
<dbReference type="EMBL" id="CAJJDO010000066">
    <property type="protein sequence ID" value="CAD8177007.1"/>
    <property type="molecule type" value="Genomic_DNA"/>
</dbReference>
<proteinExistence type="predicted"/>
<protein>
    <recommendedName>
        <fullName evidence="4">Transmembrane protein</fullName>
    </recommendedName>
</protein>
<feature type="transmembrane region" description="Helical" evidence="1">
    <location>
        <begin position="1323"/>
        <end position="1340"/>
    </location>
</feature>
<evidence type="ECO:0000256" key="1">
    <source>
        <dbReference type="SAM" id="Phobius"/>
    </source>
</evidence>
<dbReference type="Proteomes" id="UP000689195">
    <property type="component" value="Unassembled WGS sequence"/>
</dbReference>
<keyword evidence="1" id="KW-0472">Membrane</keyword>
<name>A0A8S1VJ00_9CILI</name>
<reference evidence="2" key="1">
    <citation type="submission" date="2021-01" db="EMBL/GenBank/DDBJ databases">
        <authorList>
            <consortium name="Genoscope - CEA"/>
            <person name="William W."/>
        </authorList>
    </citation>
    <scope>NUCLEOTIDE SEQUENCE</scope>
</reference>
<evidence type="ECO:0008006" key="4">
    <source>
        <dbReference type="Google" id="ProtNLM"/>
    </source>
</evidence>
<gene>
    <name evidence="2" type="ORF">PPENT_87.1.T0660120</name>
</gene>
<evidence type="ECO:0000313" key="2">
    <source>
        <dbReference type="EMBL" id="CAD8177007.1"/>
    </source>
</evidence>